<evidence type="ECO:0008006" key="5">
    <source>
        <dbReference type="Google" id="ProtNLM"/>
    </source>
</evidence>
<keyword evidence="1" id="KW-0812">Transmembrane</keyword>
<dbReference type="AlphaFoldDB" id="A0A2G8JWT9"/>
<feature type="chain" id="PRO_5013755342" description="Ig-like domain-containing protein" evidence="2">
    <location>
        <begin position="25"/>
        <end position="406"/>
    </location>
</feature>
<evidence type="ECO:0000313" key="4">
    <source>
        <dbReference type="Proteomes" id="UP000230750"/>
    </source>
</evidence>
<keyword evidence="1" id="KW-0472">Membrane</keyword>
<sequence length="406" mass="45326">MARFEYVHCVVSFTCIFLFQICFATTFPSIEEKDVKLENIAFVIGSSLNLSCIILPNCSRMVWQIGIPGYPVNEGDCDSQDNYCHYKHGNQSVLSMTGRATPHMNLIECQCEDQNKTLIPVRRFQLSWTCQAFVEVNSVVTIYNSSSYCETDTKSPLHVFVTNGTNVTARCQEGLSSMTNCTVMNDETSAMIFITSLDTHCYVECNSTLPSCHLKIAFQAFNEDDMRTGSMKTPLTTMNSSFPPIFIIISSTSIVFIIVALFLLATCICARRSDKSKKAIVPTYSTVDKTPRTSNSTELDVKGTTANDQVKDGDSCHTSADVEQYYWEPDNVIPTTRSNALTNQKAAYLDTNDELQLPIGNAICRVDDDTMYDVSDISFNEIAHHKQTKSNPASHFVNETYMTVTV</sequence>
<protein>
    <recommendedName>
        <fullName evidence="5">Ig-like domain-containing protein</fullName>
    </recommendedName>
</protein>
<feature type="signal peptide" evidence="2">
    <location>
        <begin position="1"/>
        <end position="24"/>
    </location>
</feature>
<evidence type="ECO:0000313" key="3">
    <source>
        <dbReference type="EMBL" id="PIK40203.1"/>
    </source>
</evidence>
<comment type="caution">
    <text evidence="3">The sequence shown here is derived from an EMBL/GenBank/DDBJ whole genome shotgun (WGS) entry which is preliminary data.</text>
</comment>
<reference evidence="3 4" key="1">
    <citation type="journal article" date="2017" name="PLoS Biol.">
        <title>The sea cucumber genome provides insights into morphological evolution and visceral regeneration.</title>
        <authorList>
            <person name="Zhang X."/>
            <person name="Sun L."/>
            <person name="Yuan J."/>
            <person name="Sun Y."/>
            <person name="Gao Y."/>
            <person name="Zhang L."/>
            <person name="Li S."/>
            <person name="Dai H."/>
            <person name="Hamel J.F."/>
            <person name="Liu C."/>
            <person name="Yu Y."/>
            <person name="Liu S."/>
            <person name="Lin W."/>
            <person name="Guo K."/>
            <person name="Jin S."/>
            <person name="Xu P."/>
            <person name="Storey K.B."/>
            <person name="Huan P."/>
            <person name="Zhang T."/>
            <person name="Zhou Y."/>
            <person name="Zhang J."/>
            <person name="Lin C."/>
            <person name="Li X."/>
            <person name="Xing L."/>
            <person name="Huo D."/>
            <person name="Sun M."/>
            <person name="Wang L."/>
            <person name="Mercier A."/>
            <person name="Li F."/>
            <person name="Yang H."/>
            <person name="Xiang J."/>
        </authorList>
    </citation>
    <scope>NUCLEOTIDE SEQUENCE [LARGE SCALE GENOMIC DNA]</scope>
    <source>
        <strain evidence="3">Shaxun</strain>
        <tissue evidence="3">Muscle</tissue>
    </source>
</reference>
<dbReference type="EMBL" id="MRZV01001151">
    <property type="protein sequence ID" value="PIK40203.1"/>
    <property type="molecule type" value="Genomic_DNA"/>
</dbReference>
<proteinExistence type="predicted"/>
<dbReference type="Proteomes" id="UP000230750">
    <property type="component" value="Unassembled WGS sequence"/>
</dbReference>
<organism evidence="3 4">
    <name type="scientific">Stichopus japonicus</name>
    <name type="common">Sea cucumber</name>
    <dbReference type="NCBI Taxonomy" id="307972"/>
    <lineage>
        <taxon>Eukaryota</taxon>
        <taxon>Metazoa</taxon>
        <taxon>Echinodermata</taxon>
        <taxon>Eleutherozoa</taxon>
        <taxon>Echinozoa</taxon>
        <taxon>Holothuroidea</taxon>
        <taxon>Aspidochirotacea</taxon>
        <taxon>Aspidochirotida</taxon>
        <taxon>Stichopodidae</taxon>
        <taxon>Apostichopus</taxon>
    </lineage>
</organism>
<gene>
    <name evidence="3" type="ORF">BSL78_22951</name>
</gene>
<keyword evidence="1" id="KW-1133">Transmembrane helix</keyword>
<keyword evidence="2" id="KW-0732">Signal</keyword>
<evidence type="ECO:0000256" key="2">
    <source>
        <dbReference type="SAM" id="SignalP"/>
    </source>
</evidence>
<name>A0A2G8JWT9_STIJA</name>
<feature type="transmembrane region" description="Helical" evidence="1">
    <location>
        <begin position="245"/>
        <end position="270"/>
    </location>
</feature>
<keyword evidence="4" id="KW-1185">Reference proteome</keyword>
<accession>A0A2G8JWT9</accession>
<evidence type="ECO:0000256" key="1">
    <source>
        <dbReference type="SAM" id="Phobius"/>
    </source>
</evidence>